<evidence type="ECO:0000313" key="2">
    <source>
        <dbReference type="EMBL" id="CAH0098157.1"/>
    </source>
</evidence>
<dbReference type="Proteomes" id="UP000789390">
    <property type="component" value="Unassembled WGS sequence"/>
</dbReference>
<sequence>MTIKLIRNSGELNCLRNWAFFKGERRRKAILNFVFVQFPPVSSGPRGAQCVSGGASIVSVRTLAPFQYTRRDQCVLCAKVVVIISPLVLILQQAIYIQLTKFNLLDSSRTVNMLDVRFVRDVVSRVKVLVSRCCQVEAGNCPKNVEMAASTQSQSDNPAGTRKDFSPLFYHTGYVFSSHERHDEKENGICDEERNERHGFGVQQTVQLYQCRDGTIARLSDRWR</sequence>
<gene>
    <name evidence="2" type="ORF">DGAL_LOCUS204</name>
</gene>
<keyword evidence="1" id="KW-0472">Membrane</keyword>
<reference evidence="2" key="1">
    <citation type="submission" date="2021-11" db="EMBL/GenBank/DDBJ databases">
        <authorList>
            <person name="Schell T."/>
        </authorList>
    </citation>
    <scope>NUCLEOTIDE SEQUENCE</scope>
    <source>
        <strain evidence="2">M5</strain>
    </source>
</reference>
<accession>A0A8J2R9K2</accession>
<evidence type="ECO:0000313" key="3">
    <source>
        <dbReference type="Proteomes" id="UP000789390"/>
    </source>
</evidence>
<keyword evidence="3" id="KW-1185">Reference proteome</keyword>
<protein>
    <submittedName>
        <fullName evidence="2">Uncharacterized protein</fullName>
    </submittedName>
</protein>
<organism evidence="2 3">
    <name type="scientific">Daphnia galeata</name>
    <dbReference type="NCBI Taxonomy" id="27404"/>
    <lineage>
        <taxon>Eukaryota</taxon>
        <taxon>Metazoa</taxon>
        <taxon>Ecdysozoa</taxon>
        <taxon>Arthropoda</taxon>
        <taxon>Crustacea</taxon>
        <taxon>Branchiopoda</taxon>
        <taxon>Diplostraca</taxon>
        <taxon>Cladocera</taxon>
        <taxon>Anomopoda</taxon>
        <taxon>Daphniidae</taxon>
        <taxon>Daphnia</taxon>
    </lineage>
</organism>
<name>A0A8J2R9K2_9CRUS</name>
<comment type="caution">
    <text evidence="2">The sequence shown here is derived from an EMBL/GenBank/DDBJ whole genome shotgun (WGS) entry which is preliminary data.</text>
</comment>
<keyword evidence="1" id="KW-1133">Transmembrane helix</keyword>
<keyword evidence="1" id="KW-0812">Transmembrane</keyword>
<evidence type="ECO:0000256" key="1">
    <source>
        <dbReference type="SAM" id="Phobius"/>
    </source>
</evidence>
<dbReference type="EMBL" id="CAKKLH010000001">
    <property type="protein sequence ID" value="CAH0098157.1"/>
    <property type="molecule type" value="Genomic_DNA"/>
</dbReference>
<feature type="transmembrane region" description="Helical" evidence="1">
    <location>
        <begin position="76"/>
        <end position="99"/>
    </location>
</feature>
<proteinExistence type="predicted"/>
<dbReference type="AlphaFoldDB" id="A0A8J2R9K2"/>